<keyword evidence="1" id="KW-0812">Transmembrane</keyword>
<feature type="transmembrane region" description="Helical" evidence="1">
    <location>
        <begin position="12"/>
        <end position="33"/>
    </location>
</feature>
<keyword evidence="1" id="KW-1133">Transmembrane helix</keyword>
<evidence type="ECO:0000313" key="3">
    <source>
        <dbReference type="Proteomes" id="UP000615003"/>
    </source>
</evidence>
<evidence type="ECO:0000256" key="1">
    <source>
        <dbReference type="SAM" id="Phobius"/>
    </source>
</evidence>
<sequence length="42" mass="4905">MRLLFSEKMMATVYASVLNDLLGVFITFVWNVIAQRTLYTFT</sequence>
<organism evidence="2 3">
    <name type="scientific">Pseudoalteromonas carrageenovora IAM 12662</name>
    <dbReference type="NCBI Taxonomy" id="1314868"/>
    <lineage>
        <taxon>Bacteria</taxon>
        <taxon>Pseudomonadati</taxon>
        <taxon>Pseudomonadota</taxon>
        <taxon>Gammaproteobacteria</taxon>
        <taxon>Alteromonadales</taxon>
        <taxon>Pseudoalteromonadaceae</taxon>
        <taxon>Pseudoalteromonas</taxon>
    </lineage>
</organism>
<reference evidence="2 3" key="1">
    <citation type="submission" date="2015-06" db="EMBL/GenBank/DDBJ databases">
        <title>Genome sequence of Pseudoalteromonas carrageenovora.</title>
        <authorList>
            <person name="Xie B.-B."/>
            <person name="Rong J.-C."/>
            <person name="Qin Q.-L."/>
            <person name="Zhang Y.-Z."/>
        </authorList>
    </citation>
    <scope>NUCLEOTIDE SEQUENCE [LARGE SCALE GENOMIC DNA]</scope>
    <source>
        <strain evidence="2 3">IAM 12662</strain>
    </source>
</reference>
<keyword evidence="3" id="KW-1185">Reference proteome</keyword>
<dbReference type="EMBL" id="AQGW01000025">
    <property type="protein sequence ID" value="MBE0384406.1"/>
    <property type="molecule type" value="Genomic_DNA"/>
</dbReference>
<accession>A0ABR9EWZ2</accession>
<name>A0ABR9EWZ2_PSEVC</name>
<protein>
    <recommendedName>
        <fullName evidence="4">GtrA-like protein domain-containing protein</fullName>
    </recommendedName>
</protein>
<proteinExistence type="predicted"/>
<evidence type="ECO:0000313" key="2">
    <source>
        <dbReference type="EMBL" id="MBE0384406.1"/>
    </source>
</evidence>
<evidence type="ECO:0008006" key="4">
    <source>
        <dbReference type="Google" id="ProtNLM"/>
    </source>
</evidence>
<keyword evidence="1" id="KW-0472">Membrane</keyword>
<dbReference type="Proteomes" id="UP000615003">
    <property type="component" value="Unassembled WGS sequence"/>
</dbReference>
<gene>
    <name evidence="2" type="ORF">PCARR_b0377</name>
</gene>
<comment type="caution">
    <text evidence="2">The sequence shown here is derived from an EMBL/GenBank/DDBJ whole genome shotgun (WGS) entry which is preliminary data.</text>
</comment>